<evidence type="ECO:0000256" key="1">
    <source>
        <dbReference type="SAM" id="MobiDB-lite"/>
    </source>
</evidence>
<reference evidence="7" key="4">
    <citation type="journal article" date="2015" name="J. Biotechnol.">
        <title>Complete genome sequence of Streptomyces ambofaciens ATCC 23877, the spiramycin producer.</title>
        <authorList>
            <person name="Thibessard A."/>
            <person name="Haas D."/>
            <person name="Gerbaud C."/>
            <person name="Aigle B."/>
            <person name="Lautru S."/>
            <person name="Pernodet J.L."/>
            <person name="Leblond P."/>
        </authorList>
    </citation>
    <scope>NUCLEOTIDE SEQUENCE [LARGE SCALE GENOMIC DNA]</scope>
    <source>
        <strain evidence="7">ATCC 23877 / 3486 / DSM 40053 / JCM 4204 / NBRC 12836 / NRRL B-2516</strain>
    </source>
</reference>
<reference evidence="5" key="1">
    <citation type="journal article" date="2006" name="J. Bacteriol.">
        <title>Intraspecific variability of the terminal inverted repeats of the linear chromosome of Streptomyces ambofaciens.</title>
        <authorList>
            <person name="Choulet F."/>
            <person name="Gallois A."/>
            <person name="Aigle B."/>
            <person name="Mangenot S."/>
            <person name="Gerbaud C."/>
            <person name="Truong C."/>
            <person name="Francou F.X."/>
            <person name="Borges F."/>
            <person name="Fourrier C."/>
            <person name="Guerineau M."/>
            <person name="Decaris B."/>
            <person name="Barbe V."/>
            <person name="Pernodet J.L."/>
            <person name="Leblond P."/>
        </authorList>
    </citation>
    <scope>NUCLEOTIDE SEQUENCE</scope>
    <source>
        <strain evidence="5">ATCC 23877</strain>
    </source>
</reference>
<keyword evidence="2" id="KW-0812">Transmembrane</keyword>
<feature type="transmembrane region" description="Helical" evidence="2">
    <location>
        <begin position="34"/>
        <end position="52"/>
    </location>
</feature>
<dbReference type="AlphaFoldDB" id="Q1RR51"/>
<evidence type="ECO:0000313" key="6">
    <source>
        <dbReference type="EMBL" id="CAJ87744.1"/>
    </source>
</evidence>
<keyword evidence="2" id="KW-0472">Membrane</keyword>
<dbReference type="EMBL" id="CP012382">
    <property type="protein sequence ID" value="AKZ60662.1"/>
    <property type="molecule type" value="Genomic_DNA"/>
</dbReference>
<dbReference type="KEGG" id="samb:SAM23877_0049"/>
<gene>
    <name evidence="3" type="ORF">SAM23877_0049</name>
    <name evidence="4" type="ORF">SAM23877_7621</name>
    <name evidence="5" type="ORF">SAMT0034</name>
    <name evidence="6" type="ORF">SAMT0035</name>
</gene>
<protein>
    <submittedName>
        <fullName evidence="5">Uncharacterized protein SAMT0034</fullName>
    </submittedName>
</protein>
<dbReference type="RefSeq" id="WP_053125643.1">
    <property type="nucleotide sequence ID" value="NZ_CP012382.1"/>
</dbReference>
<proteinExistence type="predicted"/>
<sequence>MNALGRRMPCSSPSRHPSPATHRTTRAVQRTGRLLCWSLAAGMTTAATDLLLEPQAPWWGTVWLLPWYLTCLAIPAWAVLRAREKTTRGTPGQHDTHDDWDQAA</sequence>
<organism evidence="5">
    <name type="scientific">Streptomyces ambofaciens (strain ATCC 23877 / 3486 / DSM 40053 / JCM 4204 / NBRC 12836 / NRRL B-2516)</name>
    <dbReference type="NCBI Taxonomy" id="278992"/>
    <lineage>
        <taxon>Bacteria</taxon>
        <taxon>Bacillati</taxon>
        <taxon>Actinomycetota</taxon>
        <taxon>Actinomycetes</taxon>
        <taxon>Kitasatosporales</taxon>
        <taxon>Streptomycetaceae</taxon>
        <taxon>Streptomyces</taxon>
    </lineage>
</organism>
<reference evidence="6" key="3">
    <citation type="journal article" date="2006" name="Mol. Biol. Evol.">
        <title>Evolution of the terminal regions of the Streptomyces linear chromosome.</title>
        <authorList>
            <person name="Choulet F."/>
            <person name="Aigle B."/>
            <person name="Gallois A."/>
            <person name="Mangenot S."/>
            <person name="Gerbaud C."/>
            <person name="Truong C."/>
            <person name="Francou F.X."/>
            <person name="Fourrier C."/>
            <person name="Guerineau M."/>
            <person name="Decaris B."/>
            <person name="Barbe V."/>
            <person name="Pernodet J.L."/>
            <person name="Leblond P."/>
        </authorList>
    </citation>
    <scope>NUCLEOTIDE SEQUENCE</scope>
    <source>
        <strain evidence="6">ATCC 23877</strain>
    </source>
</reference>
<dbReference type="EMBL" id="CP012382">
    <property type="protein sequence ID" value="AKZ53098.1"/>
    <property type="molecule type" value="Genomic_DNA"/>
</dbReference>
<evidence type="ECO:0000313" key="5">
    <source>
        <dbReference type="EMBL" id="CAI78237.1"/>
    </source>
</evidence>
<dbReference type="EMBL" id="AM238664">
    <property type="protein sequence ID" value="CAJ87744.1"/>
    <property type="molecule type" value="Genomic_DNA"/>
</dbReference>
<keyword evidence="2" id="KW-1133">Transmembrane helix</keyword>
<evidence type="ECO:0000313" key="7">
    <source>
        <dbReference type="Proteomes" id="UP000061018"/>
    </source>
</evidence>
<reference evidence="3" key="5">
    <citation type="submission" date="2015-07" db="EMBL/GenBank/DDBJ databases">
        <title>Complete genome sequence of Streptomyces ambofaciens ATCC 23877, the spiramycin producer.</title>
        <authorList>
            <person name="Thibessard A."/>
            <person name="Haas D."/>
            <person name="Gerbaud C."/>
            <person name="Aigle B."/>
            <person name="Lautru S."/>
            <person name="Pernodet J.-L."/>
            <person name="Leblond P."/>
        </authorList>
    </citation>
    <scope>NUCLEOTIDE SEQUENCE [LARGE SCALE GENOMIC DNA]</scope>
    <source>
        <strain evidence="3">ATCC 23877</strain>
    </source>
</reference>
<feature type="region of interest" description="Disordered" evidence="1">
    <location>
        <begin position="1"/>
        <end position="26"/>
    </location>
</feature>
<dbReference type="KEGG" id="samb:SAM23877_7621"/>
<dbReference type="Proteomes" id="UP000061018">
    <property type="component" value="Chromosome"/>
</dbReference>
<dbReference type="EMBL" id="AJ937740">
    <property type="protein sequence ID" value="CAI77963.1"/>
    <property type="molecule type" value="Genomic_DNA"/>
</dbReference>
<reference evidence="6" key="2">
    <citation type="journal article" date="2006" name="Microbiology (Mosc.)">
        <title>Multiple biosynthetic and uptake systems mediate siderophore-dependent iron acquisition in Streptomyces coelicolor A3(2) and Streptomyces ambofaciens ATCC 23877.</title>
        <authorList>
            <person name="Barona-Gomez F."/>
            <person name="Lautru S."/>
            <person name="Francou F.X."/>
            <person name="Leblond P."/>
            <person name="Pernodet J.L."/>
            <person name="Challis G.L."/>
        </authorList>
    </citation>
    <scope>NUCLEOTIDE SEQUENCE</scope>
    <source>
        <strain evidence="6">ATCC 23877</strain>
    </source>
</reference>
<evidence type="ECO:0000313" key="3">
    <source>
        <dbReference type="EMBL" id="AKZ53098.1"/>
    </source>
</evidence>
<dbReference type="EMBL" id="AJ937741">
    <property type="protein sequence ID" value="CAI78237.1"/>
    <property type="molecule type" value="Genomic_DNA"/>
</dbReference>
<feature type="transmembrane region" description="Helical" evidence="2">
    <location>
        <begin position="58"/>
        <end position="80"/>
    </location>
</feature>
<feature type="region of interest" description="Disordered" evidence="1">
    <location>
        <begin position="85"/>
        <end position="104"/>
    </location>
</feature>
<evidence type="ECO:0000256" key="2">
    <source>
        <dbReference type="SAM" id="Phobius"/>
    </source>
</evidence>
<name>Q1RR51_STRA7</name>
<dbReference type="EMBL" id="AM238663">
    <property type="protein sequence ID" value="CAJ89022.1"/>
    <property type="molecule type" value="Genomic_DNA"/>
</dbReference>
<feature type="compositionally biased region" description="Basic and acidic residues" evidence="1">
    <location>
        <begin position="94"/>
        <end position="104"/>
    </location>
</feature>
<accession>Q1RR51</accession>
<evidence type="ECO:0000313" key="4">
    <source>
        <dbReference type="EMBL" id="AKZ60662.1"/>
    </source>
</evidence>